<evidence type="ECO:0000256" key="10">
    <source>
        <dbReference type="ARBA" id="ARBA00022842"/>
    </source>
</evidence>
<dbReference type="Pfam" id="PF00425">
    <property type="entry name" value="Chorismate_bind"/>
    <property type="match status" value="1"/>
</dbReference>
<dbReference type="Proteomes" id="UP000001299">
    <property type="component" value="Chromosome 1"/>
</dbReference>
<keyword evidence="16" id="KW-0175">Coiled coil</keyword>
<comment type="subunit">
    <text evidence="4 15">Heterotetramer consisting of two non-identical subunits: a beta subunit (TrpG) and a large alpha subunit (TrpE).</text>
</comment>
<evidence type="ECO:0000256" key="1">
    <source>
        <dbReference type="ARBA" id="ARBA00001946"/>
    </source>
</evidence>
<comment type="pathway">
    <text evidence="2 15">Amino-acid biosynthesis; L-tryptophan biosynthesis; L-tryptophan from chorismate: step 1/5.</text>
</comment>
<evidence type="ECO:0000259" key="18">
    <source>
        <dbReference type="Pfam" id="PF04715"/>
    </source>
</evidence>
<dbReference type="InterPro" id="IPR019999">
    <property type="entry name" value="Anth_synth_I-like"/>
</dbReference>
<keyword evidence="20" id="KW-1185">Reference proteome</keyword>
<dbReference type="InterPro" id="IPR006805">
    <property type="entry name" value="Anth_synth_I_N"/>
</dbReference>
<keyword evidence="10 15" id="KW-0460">Magnesium</keyword>
<dbReference type="SUPFAM" id="SSF56322">
    <property type="entry name" value="ADC synthase"/>
    <property type="match status" value="1"/>
</dbReference>
<evidence type="ECO:0000256" key="9">
    <source>
        <dbReference type="ARBA" id="ARBA00022822"/>
    </source>
</evidence>
<reference evidence="19 20" key="1">
    <citation type="journal article" date="2010" name="PLoS ONE">
        <title>The glycobiome of the rumen bacterium Butyrivibrio proteoclasticus B316(T) highlights adaptation to a polysaccharide-rich environment.</title>
        <authorList>
            <person name="Kelly W.J."/>
            <person name="Leahy S.C."/>
            <person name="Altermann E."/>
            <person name="Yeoman C.J."/>
            <person name="Dunne J.C."/>
            <person name="Kong Z."/>
            <person name="Pacheco D.M."/>
            <person name="Li D."/>
            <person name="Noel S.J."/>
            <person name="Moon C.D."/>
            <person name="Cookson A.L."/>
            <person name="Attwood G.T."/>
        </authorList>
    </citation>
    <scope>NUCLEOTIDE SEQUENCE [LARGE SCALE GENOMIC DNA]</scope>
    <source>
        <strain evidence="20">ATCC 51982 / DSM 14932 / B316</strain>
    </source>
</reference>
<keyword evidence="12 15" id="KW-0456">Lyase</keyword>
<comment type="catalytic activity">
    <reaction evidence="14 15">
        <text>chorismate + L-glutamine = anthranilate + pyruvate + L-glutamate + H(+)</text>
        <dbReference type="Rhea" id="RHEA:21732"/>
        <dbReference type="ChEBI" id="CHEBI:15361"/>
        <dbReference type="ChEBI" id="CHEBI:15378"/>
        <dbReference type="ChEBI" id="CHEBI:16567"/>
        <dbReference type="ChEBI" id="CHEBI:29748"/>
        <dbReference type="ChEBI" id="CHEBI:29985"/>
        <dbReference type="ChEBI" id="CHEBI:58359"/>
        <dbReference type="EC" id="4.1.3.27"/>
    </reaction>
</comment>
<accession>E0RYZ6</accession>
<protein>
    <recommendedName>
        <fullName evidence="6 15">Anthranilate synthase component 1</fullName>
        <ecNumber evidence="5 15">4.1.3.27</ecNumber>
    </recommendedName>
</protein>
<evidence type="ECO:0000256" key="3">
    <source>
        <dbReference type="ARBA" id="ARBA00009562"/>
    </source>
</evidence>
<evidence type="ECO:0000256" key="11">
    <source>
        <dbReference type="ARBA" id="ARBA00023141"/>
    </source>
</evidence>
<evidence type="ECO:0000256" key="12">
    <source>
        <dbReference type="ARBA" id="ARBA00023239"/>
    </source>
</evidence>
<evidence type="ECO:0000256" key="7">
    <source>
        <dbReference type="ARBA" id="ARBA00022605"/>
    </source>
</evidence>
<dbReference type="GO" id="GO:0046872">
    <property type="term" value="F:metal ion binding"/>
    <property type="evidence" value="ECO:0007669"/>
    <property type="project" value="UniProtKB-KW"/>
</dbReference>
<proteinExistence type="inferred from homology"/>
<dbReference type="GO" id="GO:0004049">
    <property type="term" value="F:anthranilate synthase activity"/>
    <property type="evidence" value="ECO:0007669"/>
    <property type="project" value="UniProtKB-EC"/>
</dbReference>
<dbReference type="PRINTS" id="PR00095">
    <property type="entry name" value="ANTSNTHASEI"/>
</dbReference>
<dbReference type="Pfam" id="PF04715">
    <property type="entry name" value="Anth_synt_I_N"/>
    <property type="match status" value="1"/>
</dbReference>
<organism evidence="19 20">
    <name type="scientific">Butyrivibrio proteoclasticus (strain ATCC 51982 / DSM 14932 / B316)</name>
    <name type="common">Clostridium proteoclasticum</name>
    <dbReference type="NCBI Taxonomy" id="515622"/>
    <lineage>
        <taxon>Bacteria</taxon>
        <taxon>Bacillati</taxon>
        <taxon>Bacillota</taxon>
        <taxon>Clostridia</taxon>
        <taxon>Lachnospirales</taxon>
        <taxon>Lachnospiraceae</taxon>
        <taxon>Butyrivibrio</taxon>
    </lineage>
</organism>
<keyword evidence="8 15" id="KW-0479">Metal-binding</keyword>
<evidence type="ECO:0000256" key="6">
    <source>
        <dbReference type="ARBA" id="ARBA00020653"/>
    </source>
</evidence>
<evidence type="ECO:0000259" key="17">
    <source>
        <dbReference type="Pfam" id="PF00425"/>
    </source>
</evidence>
<feature type="domain" description="Anthranilate synthase component I N-terminal" evidence="18">
    <location>
        <begin position="32"/>
        <end position="168"/>
    </location>
</feature>
<dbReference type="GO" id="GO:0000162">
    <property type="term" value="P:L-tryptophan biosynthetic process"/>
    <property type="evidence" value="ECO:0007669"/>
    <property type="project" value="UniProtKB-UniPathway"/>
</dbReference>
<dbReference type="InterPro" id="IPR015890">
    <property type="entry name" value="Chorismate_C"/>
</dbReference>
<dbReference type="STRING" id="515622.bpr_I2335"/>
<dbReference type="UniPathway" id="UPA00035">
    <property type="reaction ID" value="UER00040"/>
</dbReference>
<dbReference type="HOGENOM" id="CLU_006493_9_3_9"/>
<keyword evidence="11 15" id="KW-0057">Aromatic amino acid biosynthesis</keyword>
<dbReference type="eggNOG" id="COG0147">
    <property type="taxonomic scope" value="Bacteria"/>
</dbReference>
<evidence type="ECO:0000256" key="2">
    <source>
        <dbReference type="ARBA" id="ARBA00004873"/>
    </source>
</evidence>
<sequence length="503" mass="55894">MTFYPDLDTIKTYAASGNYDIVPVSCTLLSDFITPIEVMRKLKKASTHCYMLESAQADEKWGRYTFLGYDPKLEITCINGHMKIGDSSFDTKDPSAHIRDIMHSHRSPKLSTLPTFTGGLVGYFSYDYLTYSEPTAKVSVNDTEEFKDVDLMLFDKVIVFDNVTQRIILIANMNLNSNAAGSASDVSFSTLEDNYNEAVSELNKIKDLLIYGEKQIEPKGKLLSPIKPLFDKETYSDMVIRAKKHIFEGDIFQIVLSNYLTADYEGSLFETYRRLRTINPSPYMFYFSGTDVEIAGASPETLVKLEDGVLHTFPLAGTRKRGTTEAEDIALEKELLADEKELAEHNMLVDLGRNDLGKISKFGTVEVEKLHSIERFSHVMHIGSTVRGIIRDDRDALDAIEAVLPAGTLSGAPKIRACQLIGALEGNKRGVYGGAIGYIDFSGNMDACIAIRLLYKKNGKVFVRSGAGIVADSNPEKEYEECINKAKAALTALENTMADEKGR</sequence>
<evidence type="ECO:0000256" key="16">
    <source>
        <dbReference type="SAM" id="Coils"/>
    </source>
</evidence>
<dbReference type="PANTHER" id="PTHR11236">
    <property type="entry name" value="AMINOBENZOATE/ANTHRANILATE SYNTHASE"/>
    <property type="match status" value="1"/>
</dbReference>
<evidence type="ECO:0000313" key="20">
    <source>
        <dbReference type="Proteomes" id="UP000001299"/>
    </source>
</evidence>
<evidence type="ECO:0000256" key="15">
    <source>
        <dbReference type="RuleBase" id="RU364045"/>
    </source>
</evidence>
<evidence type="ECO:0000313" key="19">
    <source>
        <dbReference type="EMBL" id="ADL35068.1"/>
    </source>
</evidence>
<keyword evidence="7 15" id="KW-0028">Amino-acid biosynthesis</keyword>
<evidence type="ECO:0000256" key="5">
    <source>
        <dbReference type="ARBA" id="ARBA00012266"/>
    </source>
</evidence>
<name>E0RYZ6_BUTPB</name>
<evidence type="ECO:0000256" key="13">
    <source>
        <dbReference type="ARBA" id="ARBA00025634"/>
    </source>
</evidence>
<dbReference type="RefSeq" id="WP_013281721.1">
    <property type="nucleotide sequence ID" value="NC_014387.1"/>
</dbReference>
<dbReference type="NCBIfam" id="TIGR00564">
    <property type="entry name" value="trpE_most"/>
    <property type="match status" value="1"/>
</dbReference>
<evidence type="ECO:0000256" key="8">
    <source>
        <dbReference type="ARBA" id="ARBA00022723"/>
    </source>
</evidence>
<dbReference type="AlphaFoldDB" id="E0RYZ6"/>
<dbReference type="InterPro" id="IPR005256">
    <property type="entry name" value="Anth_synth_I_PabB"/>
</dbReference>
<feature type="domain" description="Chorismate-utilising enzyme C-terminal" evidence="17">
    <location>
        <begin position="231"/>
        <end position="485"/>
    </location>
</feature>
<feature type="coiled-coil region" evidence="16">
    <location>
        <begin position="476"/>
        <end position="503"/>
    </location>
</feature>
<comment type="similarity">
    <text evidence="3 15">Belongs to the anthranilate synthase component I family.</text>
</comment>
<evidence type="ECO:0000256" key="14">
    <source>
        <dbReference type="ARBA" id="ARBA00047683"/>
    </source>
</evidence>
<dbReference type="PANTHER" id="PTHR11236:SF48">
    <property type="entry name" value="ISOCHORISMATE SYNTHASE MENF"/>
    <property type="match status" value="1"/>
</dbReference>
<evidence type="ECO:0000256" key="4">
    <source>
        <dbReference type="ARBA" id="ARBA00011575"/>
    </source>
</evidence>
<keyword evidence="9 15" id="KW-0822">Tryptophan biosynthesis</keyword>
<gene>
    <name evidence="15 19" type="primary">trpE</name>
    <name evidence="19" type="ordered locus">bpr_I2335</name>
</gene>
<dbReference type="InterPro" id="IPR005801">
    <property type="entry name" value="ADC_synthase"/>
</dbReference>
<dbReference type="Gene3D" id="3.60.120.10">
    <property type="entry name" value="Anthranilate synthase"/>
    <property type="match status" value="1"/>
</dbReference>
<dbReference type="EC" id="4.1.3.27" evidence="5 15"/>
<dbReference type="EMBL" id="CP001810">
    <property type="protein sequence ID" value="ADL35068.1"/>
    <property type="molecule type" value="Genomic_DNA"/>
</dbReference>
<dbReference type="KEGG" id="bpb:bpr_I2335"/>
<comment type="function">
    <text evidence="13 15">Part of a heterotetrameric complex that catalyzes the two-step biosynthesis of anthranilate, an intermediate in the biosynthesis of L-tryptophan. In the first step, the glutamine-binding beta subunit (TrpG) of anthranilate synthase (AS) provides the glutamine amidotransferase activity which generates ammonia as a substrate that, along with chorismate, is used in the second step, catalyzed by the large alpha subunit of AS (TrpE) to produce anthranilate. In the absence of TrpG, TrpE can synthesize anthranilate directly from chorismate and high concentrations of ammonia.</text>
</comment>
<comment type="cofactor">
    <cofactor evidence="1 15">
        <name>Mg(2+)</name>
        <dbReference type="ChEBI" id="CHEBI:18420"/>
    </cofactor>
</comment>